<name>A0A6A1R309_9BURK</name>
<dbReference type="EMBL" id="VZOT01000004">
    <property type="protein sequence ID" value="KAB0586826.1"/>
    <property type="molecule type" value="Genomic_DNA"/>
</dbReference>
<sequence>MKPIKTSSDGHAFLPLGQIEYEIFARRTRCGLPVFRDPAAFSEQLKTLAAWHADQVNPLRDEERKKRYQAVAKAVHLLQEALLGLKPDEIERLLSEENRYLSSGTLDAAANEPDDEQLWAELNIEPAQCHEHVLIRHNLHTLQMIAEGLASNKRGRPSLTAELDTAMEFVWICHIAGWTLGVANSGREEKRGDQVLESDAVRCLAAVFHEGGENPVTSIQRAKTMLRKIRKGERCYLYGDKHVSGEISYRISFQGVSTNSPD</sequence>
<comment type="caution">
    <text evidence="1">The sequence shown here is derived from an EMBL/GenBank/DDBJ whole genome shotgun (WGS) entry which is preliminary data.</text>
</comment>
<proteinExistence type="predicted"/>
<gene>
    <name evidence="1" type="ORF">F7P80_07470</name>
</gene>
<organism evidence="1">
    <name type="scientific">Comamonas kerstersii</name>
    <dbReference type="NCBI Taxonomy" id="225992"/>
    <lineage>
        <taxon>Bacteria</taxon>
        <taxon>Pseudomonadati</taxon>
        <taxon>Pseudomonadota</taxon>
        <taxon>Betaproteobacteria</taxon>
        <taxon>Burkholderiales</taxon>
        <taxon>Comamonadaceae</taxon>
        <taxon>Comamonas</taxon>
    </lineage>
</organism>
<reference evidence="1" key="1">
    <citation type="submission" date="2019-09" db="EMBL/GenBank/DDBJ databases">
        <title>Draft genome sequences of 48 bacterial type strains from the CCUG.</title>
        <authorList>
            <person name="Tunovic T."/>
            <person name="Pineiro-Iglesias B."/>
            <person name="Unosson C."/>
            <person name="Inganas E."/>
            <person name="Ohlen M."/>
            <person name="Cardew S."/>
            <person name="Jensie-Markopoulos S."/>
            <person name="Salva-Serra F."/>
            <person name="Jaen-Luchoro D."/>
            <person name="Karlsson R."/>
            <person name="Svensson-Stadler L."/>
            <person name="Chun J."/>
            <person name="Moore E."/>
        </authorList>
    </citation>
    <scope>NUCLEOTIDE SEQUENCE</scope>
    <source>
        <strain evidence="1">CCUG 15333</strain>
    </source>
</reference>
<protein>
    <submittedName>
        <fullName evidence="1">Uncharacterized protein</fullName>
    </submittedName>
</protein>
<dbReference type="AlphaFoldDB" id="A0A6A1R309"/>
<dbReference type="RefSeq" id="WP_151043723.1">
    <property type="nucleotide sequence ID" value="NZ_VZOT01000004.1"/>
</dbReference>
<accession>A0A6A1R309</accession>
<evidence type="ECO:0000313" key="1">
    <source>
        <dbReference type="EMBL" id="KAB0586826.1"/>
    </source>
</evidence>